<comment type="caution">
    <text evidence="1">The sequence shown here is derived from an EMBL/GenBank/DDBJ whole genome shotgun (WGS) entry which is preliminary data.</text>
</comment>
<accession>A0ACA9QWB2</accession>
<sequence>SKKAKEYGRNKVVIWENENNIEHLKNVQQLDLKKGRGEILSELGELNGLKNRYLEDLNEICEFREALALYVEPRGKWNVPVIMSLAGKEEMGYKEREGDIEKVVRNFLTSRHELSSDDKKILENVANECFVSKEIKPLIETVNGFFTPENQLTLEDINVLKVATNQFLALKDQKAWKLLEMAMNEFLESSKRVERVLKNTIRKFLESPLVLENKLLLRSKLDLVSHITKKDVITLEKASKNKKEFEITANRLLNLKAKEVLEAAVNRLLNEKRKKVLLILGSGGTGKSTFNRYLARKLWEEFDNQKMMQPLIPLFIALAPLEG</sequence>
<evidence type="ECO:0000313" key="1">
    <source>
        <dbReference type="EMBL" id="CAG8766982.1"/>
    </source>
</evidence>
<dbReference type="Proteomes" id="UP000789366">
    <property type="component" value="Unassembled WGS sequence"/>
</dbReference>
<keyword evidence="2" id="KW-1185">Reference proteome</keyword>
<dbReference type="EMBL" id="CAJVPW010051721">
    <property type="protein sequence ID" value="CAG8766982.1"/>
    <property type="molecule type" value="Genomic_DNA"/>
</dbReference>
<reference evidence="1" key="1">
    <citation type="submission" date="2021-06" db="EMBL/GenBank/DDBJ databases">
        <authorList>
            <person name="Kallberg Y."/>
            <person name="Tangrot J."/>
            <person name="Rosling A."/>
        </authorList>
    </citation>
    <scope>NUCLEOTIDE SEQUENCE</scope>
    <source>
        <strain evidence="1">28 12/20/2015</strain>
    </source>
</reference>
<protein>
    <submittedName>
        <fullName evidence="1">9772_t:CDS:1</fullName>
    </submittedName>
</protein>
<gene>
    <name evidence="1" type="ORF">SPELUC_LOCUS15529</name>
</gene>
<feature type="non-terminal residue" evidence="1">
    <location>
        <position position="323"/>
    </location>
</feature>
<organism evidence="1 2">
    <name type="scientific">Cetraspora pellucida</name>
    <dbReference type="NCBI Taxonomy" id="1433469"/>
    <lineage>
        <taxon>Eukaryota</taxon>
        <taxon>Fungi</taxon>
        <taxon>Fungi incertae sedis</taxon>
        <taxon>Mucoromycota</taxon>
        <taxon>Glomeromycotina</taxon>
        <taxon>Glomeromycetes</taxon>
        <taxon>Diversisporales</taxon>
        <taxon>Gigasporaceae</taxon>
        <taxon>Cetraspora</taxon>
    </lineage>
</organism>
<name>A0ACA9QWB2_9GLOM</name>
<feature type="non-terminal residue" evidence="1">
    <location>
        <position position="1"/>
    </location>
</feature>
<proteinExistence type="predicted"/>
<evidence type="ECO:0000313" key="2">
    <source>
        <dbReference type="Proteomes" id="UP000789366"/>
    </source>
</evidence>